<dbReference type="SUPFAM" id="SSF109854">
    <property type="entry name" value="DinB/YfiT-like putative metalloenzymes"/>
    <property type="match status" value="1"/>
</dbReference>
<name>A0A6P1P2J0_9BACT</name>
<dbReference type="InterPro" id="IPR024775">
    <property type="entry name" value="DinB-like"/>
</dbReference>
<protein>
    <submittedName>
        <fullName evidence="6">Bacillithiol transferase BstA</fullName>
    </submittedName>
</protein>
<gene>
    <name evidence="6" type="primary">bstA</name>
    <name evidence="6" type="ORF">GU926_14605</name>
</gene>
<evidence type="ECO:0000256" key="2">
    <source>
        <dbReference type="ARBA" id="ARBA00022723"/>
    </source>
</evidence>
<evidence type="ECO:0000256" key="3">
    <source>
        <dbReference type="ARBA" id="ARBA00022801"/>
    </source>
</evidence>
<keyword evidence="3" id="KW-0378">Hydrolase</keyword>
<dbReference type="KEGG" id="nib:GU926_14605"/>
<dbReference type="InterPro" id="IPR023774">
    <property type="entry name" value="Put_metal_dep_hydrolase_YfiT"/>
</dbReference>
<dbReference type="GO" id="GO:0016787">
    <property type="term" value="F:hydrolase activity"/>
    <property type="evidence" value="ECO:0007669"/>
    <property type="project" value="UniProtKB-KW"/>
</dbReference>
<keyword evidence="7" id="KW-1185">Reference proteome</keyword>
<dbReference type="GO" id="GO:0016740">
    <property type="term" value="F:transferase activity"/>
    <property type="evidence" value="ECO:0007669"/>
    <property type="project" value="UniProtKB-KW"/>
</dbReference>
<dbReference type="InterPro" id="IPR034660">
    <property type="entry name" value="DinB/YfiT-like"/>
</dbReference>
<evidence type="ECO:0000256" key="1">
    <source>
        <dbReference type="ARBA" id="ARBA00022490"/>
    </source>
</evidence>
<dbReference type="Proteomes" id="UP000464214">
    <property type="component" value="Chromosome"/>
</dbReference>
<evidence type="ECO:0000256" key="4">
    <source>
        <dbReference type="ARBA" id="ARBA00022833"/>
    </source>
</evidence>
<accession>A0A6P1P2J0</accession>
<feature type="domain" description="DinB-like" evidence="5">
    <location>
        <begin position="39"/>
        <end position="172"/>
    </location>
</feature>
<dbReference type="GO" id="GO:0046872">
    <property type="term" value="F:metal ion binding"/>
    <property type="evidence" value="ECO:0007669"/>
    <property type="project" value="UniProtKB-KW"/>
</dbReference>
<dbReference type="Gene3D" id="1.20.120.450">
    <property type="entry name" value="dinb family like domain"/>
    <property type="match status" value="1"/>
</dbReference>
<dbReference type="HAMAP" id="MF_01256">
    <property type="entry name" value="YfiT_hydrol"/>
    <property type="match status" value="1"/>
</dbReference>
<keyword evidence="2" id="KW-0479">Metal-binding</keyword>
<keyword evidence="6" id="KW-0808">Transferase</keyword>
<dbReference type="EMBL" id="CP047897">
    <property type="protein sequence ID" value="QHL88593.1"/>
    <property type="molecule type" value="Genomic_DNA"/>
</dbReference>
<organism evidence="6 7">
    <name type="scientific">Nibribacter ruber</name>
    <dbReference type="NCBI Taxonomy" id="2698458"/>
    <lineage>
        <taxon>Bacteria</taxon>
        <taxon>Pseudomonadati</taxon>
        <taxon>Bacteroidota</taxon>
        <taxon>Cytophagia</taxon>
        <taxon>Cytophagales</taxon>
        <taxon>Hymenobacteraceae</taxon>
        <taxon>Nibribacter</taxon>
    </lineage>
</organism>
<evidence type="ECO:0000313" key="6">
    <source>
        <dbReference type="EMBL" id="QHL88593.1"/>
    </source>
</evidence>
<dbReference type="Pfam" id="PF12867">
    <property type="entry name" value="DinB_2"/>
    <property type="match status" value="1"/>
</dbReference>
<keyword evidence="4" id="KW-0862">Zinc</keyword>
<evidence type="ECO:0000313" key="7">
    <source>
        <dbReference type="Proteomes" id="UP000464214"/>
    </source>
</evidence>
<sequence length="181" mass="20894">METPTLSLEQLRFPVGRCELPSVYQTTLTQQSIDVIAALPAQLRAAVEGLTEAQLDTPYRPGGWTIRQVVHHLPDSHLNSYTRFRLALTEERPVIKPYDENGWAQLPDAQTAPIESSLHLLDALHQRWVLLLRSMTFPQWHRTFVHPEGGEMFLFQTVGMYDWHSRHHLAHITSLKERLGW</sequence>
<dbReference type="NCBIfam" id="NF009807">
    <property type="entry name" value="PRK13291.1"/>
    <property type="match status" value="1"/>
</dbReference>
<dbReference type="AlphaFoldDB" id="A0A6P1P2J0"/>
<proteinExistence type="inferred from homology"/>
<evidence type="ECO:0000259" key="5">
    <source>
        <dbReference type="Pfam" id="PF12867"/>
    </source>
</evidence>
<reference evidence="6 7" key="1">
    <citation type="submission" date="2020-01" db="EMBL/GenBank/DDBJ databases">
        <authorList>
            <person name="Kim M."/>
        </authorList>
    </citation>
    <scope>NUCLEOTIDE SEQUENCE [LARGE SCALE GENOMIC DNA]</scope>
    <source>
        <strain evidence="6 7">BT10</strain>
    </source>
</reference>
<dbReference type="RefSeq" id="WP_160693163.1">
    <property type="nucleotide sequence ID" value="NZ_CP047897.1"/>
</dbReference>
<keyword evidence="1" id="KW-0963">Cytoplasm</keyword>